<proteinExistence type="predicted"/>
<organism evidence="2 3">
    <name type="scientific">Acinetobacter guillouiae NIPH 991</name>
    <dbReference type="NCBI Taxonomy" id="1217656"/>
    <lineage>
        <taxon>Bacteria</taxon>
        <taxon>Pseudomonadati</taxon>
        <taxon>Pseudomonadota</taxon>
        <taxon>Gammaproteobacteria</taxon>
        <taxon>Moraxellales</taxon>
        <taxon>Moraxellaceae</taxon>
        <taxon>Acinetobacter</taxon>
    </lineage>
</organism>
<protein>
    <submittedName>
        <fullName evidence="2">Uncharacterized protein</fullName>
    </submittedName>
</protein>
<accession>N8Y9F2</accession>
<feature type="signal peptide" evidence="1">
    <location>
        <begin position="1"/>
        <end position="20"/>
    </location>
</feature>
<keyword evidence="3" id="KW-1185">Reference proteome</keyword>
<gene>
    <name evidence="2" type="ORF">F964_03208</name>
</gene>
<dbReference type="AlphaFoldDB" id="N8Y9F2"/>
<name>N8Y9F2_ACIGI</name>
<dbReference type="Proteomes" id="UP000013148">
    <property type="component" value="Unassembled WGS sequence"/>
</dbReference>
<dbReference type="EMBL" id="APPJ01000012">
    <property type="protein sequence ID" value="ENV16273.1"/>
    <property type="molecule type" value="Genomic_DNA"/>
</dbReference>
<dbReference type="HOGENOM" id="CLU_2191228_0_0_6"/>
<comment type="caution">
    <text evidence="2">The sequence shown here is derived from an EMBL/GenBank/DDBJ whole genome shotgun (WGS) entry which is preliminary data.</text>
</comment>
<sequence length="108" mass="12208">MKNILIAFCFNLLFCNSVFANSGFYNSKISAITIHDYWNVLVIELKSPVATGEGCAVSNAVVLQKNHYMFKEMYAALLSSFHAQTMISGWANGCFREYPVLTRLDLRK</sequence>
<keyword evidence="1" id="KW-0732">Signal</keyword>
<dbReference type="RefSeq" id="WP_004821714.1">
    <property type="nucleotide sequence ID" value="NZ_KB849456.1"/>
</dbReference>
<evidence type="ECO:0000313" key="2">
    <source>
        <dbReference type="EMBL" id="ENV16273.1"/>
    </source>
</evidence>
<feature type="chain" id="PRO_5004137642" evidence="1">
    <location>
        <begin position="21"/>
        <end position="108"/>
    </location>
</feature>
<dbReference type="PATRIC" id="fig|1217656.3.peg.3153"/>
<evidence type="ECO:0000256" key="1">
    <source>
        <dbReference type="SAM" id="SignalP"/>
    </source>
</evidence>
<reference evidence="2 3" key="1">
    <citation type="submission" date="2013-02" db="EMBL/GenBank/DDBJ databases">
        <title>The Genome Sequence of Acinetobacter guillouiae NIPH 991.</title>
        <authorList>
            <consortium name="The Broad Institute Genome Sequencing Platform"/>
            <consortium name="The Broad Institute Genome Sequencing Center for Infectious Disease"/>
            <person name="Cerqueira G."/>
            <person name="Feldgarden M."/>
            <person name="Courvalin P."/>
            <person name="Perichon B."/>
            <person name="Grillot-Courvalin C."/>
            <person name="Clermont D."/>
            <person name="Rocha E."/>
            <person name="Yoon E.-J."/>
            <person name="Nemec A."/>
            <person name="Walker B."/>
            <person name="Young S.K."/>
            <person name="Zeng Q."/>
            <person name="Gargeya S."/>
            <person name="Fitzgerald M."/>
            <person name="Haas B."/>
            <person name="Abouelleil A."/>
            <person name="Alvarado L."/>
            <person name="Arachchi H.M."/>
            <person name="Berlin A.M."/>
            <person name="Chapman S.B."/>
            <person name="Dewar J."/>
            <person name="Goldberg J."/>
            <person name="Griggs A."/>
            <person name="Gujja S."/>
            <person name="Hansen M."/>
            <person name="Howarth C."/>
            <person name="Imamovic A."/>
            <person name="Larimer J."/>
            <person name="McCowan C."/>
            <person name="Murphy C."/>
            <person name="Neiman D."/>
            <person name="Pearson M."/>
            <person name="Priest M."/>
            <person name="Roberts A."/>
            <person name="Saif S."/>
            <person name="Shea T."/>
            <person name="Sisk P."/>
            <person name="Sykes S."/>
            <person name="Wortman J."/>
            <person name="Nusbaum C."/>
            <person name="Birren B."/>
        </authorList>
    </citation>
    <scope>NUCLEOTIDE SEQUENCE [LARGE SCALE GENOMIC DNA]</scope>
    <source>
        <strain evidence="2 3">NIPH 991</strain>
    </source>
</reference>
<evidence type="ECO:0000313" key="3">
    <source>
        <dbReference type="Proteomes" id="UP000013148"/>
    </source>
</evidence>